<accession>A0A2T9YXS3</accession>
<keyword evidence="2" id="KW-1185">Reference proteome</keyword>
<name>A0A2T9YXS3_9FUNG</name>
<dbReference type="OrthoDB" id="5588572at2759"/>
<reference evidence="1 2" key="1">
    <citation type="journal article" date="2018" name="MBio">
        <title>Comparative Genomics Reveals the Core Gene Toolbox for the Fungus-Insect Symbiosis.</title>
        <authorList>
            <person name="Wang Y."/>
            <person name="Stata M."/>
            <person name="Wang W."/>
            <person name="Stajich J.E."/>
            <person name="White M.M."/>
            <person name="Moncalvo J.M."/>
        </authorList>
    </citation>
    <scope>NUCLEOTIDE SEQUENCE [LARGE SCALE GENOMIC DNA]</scope>
    <source>
        <strain evidence="1 2">AUS-77-4</strain>
    </source>
</reference>
<evidence type="ECO:0000313" key="2">
    <source>
        <dbReference type="Proteomes" id="UP000245699"/>
    </source>
</evidence>
<protein>
    <submittedName>
        <fullName evidence="1">Uncharacterized protein</fullName>
    </submittedName>
</protein>
<dbReference type="AlphaFoldDB" id="A0A2T9YXS3"/>
<comment type="caution">
    <text evidence="1">The sequence shown here is derived from an EMBL/GenBank/DDBJ whole genome shotgun (WGS) entry which is preliminary data.</text>
</comment>
<proteinExistence type="predicted"/>
<dbReference type="EMBL" id="MBFT01000118">
    <property type="protein sequence ID" value="PVU97128.1"/>
    <property type="molecule type" value="Genomic_DNA"/>
</dbReference>
<evidence type="ECO:0000313" key="1">
    <source>
        <dbReference type="EMBL" id="PVU97128.1"/>
    </source>
</evidence>
<gene>
    <name evidence="1" type="ORF">BB559_002143</name>
</gene>
<dbReference type="Proteomes" id="UP000245699">
    <property type="component" value="Unassembled WGS sequence"/>
</dbReference>
<sequence length="223" mass="25063">MVTDHSSTATTGLTVQQATPQILQRGFKGARERIKSSKNWIVRKKSEHDCEHRLVSQSVSSIKIRHPAPSGGYFKSYELNKSIKLNSQAAKEDKQLSEAKQQALNLARIGIHIEELSRSFAQISTPNESKVNIVAEEINGSAQDLLRLAFSYAHKWRTSRRIGVAQSSGYDKDTAVSVPEGENPEAQYLFHPKTLEQMDSSRQTARNDRLLRTAITNRQPTNY</sequence>
<organism evidence="1 2">
    <name type="scientific">Furculomyces boomerangus</name>
    <dbReference type="NCBI Taxonomy" id="61424"/>
    <lineage>
        <taxon>Eukaryota</taxon>
        <taxon>Fungi</taxon>
        <taxon>Fungi incertae sedis</taxon>
        <taxon>Zoopagomycota</taxon>
        <taxon>Kickxellomycotina</taxon>
        <taxon>Harpellomycetes</taxon>
        <taxon>Harpellales</taxon>
        <taxon>Harpellaceae</taxon>
        <taxon>Furculomyces</taxon>
    </lineage>
</organism>